<feature type="transmembrane region" description="Helical" evidence="2">
    <location>
        <begin position="20"/>
        <end position="41"/>
    </location>
</feature>
<dbReference type="Proteomes" id="UP000695562">
    <property type="component" value="Unassembled WGS sequence"/>
</dbReference>
<dbReference type="EMBL" id="AJWJ01000210">
    <property type="protein sequence ID" value="KAF2073349.1"/>
    <property type="molecule type" value="Genomic_DNA"/>
</dbReference>
<feature type="transmembrane region" description="Helical" evidence="2">
    <location>
        <begin position="199"/>
        <end position="225"/>
    </location>
</feature>
<name>A0A8J4V6Y1_9MYCE</name>
<keyword evidence="2" id="KW-1133">Transmembrane helix</keyword>
<dbReference type="AlphaFoldDB" id="A0A8J4V6Y1"/>
<gene>
    <name evidence="3" type="ORF">CYY_005340</name>
</gene>
<feature type="transmembrane region" description="Helical" evidence="2">
    <location>
        <begin position="83"/>
        <end position="105"/>
    </location>
</feature>
<protein>
    <recommendedName>
        <fullName evidence="5">Transmembrane protein</fullName>
    </recommendedName>
</protein>
<feature type="region of interest" description="Disordered" evidence="1">
    <location>
        <begin position="275"/>
        <end position="324"/>
    </location>
</feature>
<evidence type="ECO:0000313" key="4">
    <source>
        <dbReference type="Proteomes" id="UP000695562"/>
    </source>
</evidence>
<feature type="transmembrane region" description="Helical" evidence="2">
    <location>
        <begin position="53"/>
        <end position="71"/>
    </location>
</feature>
<feature type="compositionally biased region" description="Low complexity" evidence="1">
    <location>
        <begin position="310"/>
        <end position="324"/>
    </location>
</feature>
<feature type="transmembrane region" description="Helical" evidence="2">
    <location>
        <begin position="117"/>
        <end position="136"/>
    </location>
</feature>
<evidence type="ECO:0000313" key="3">
    <source>
        <dbReference type="EMBL" id="KAF2073349.1"/>
    </source>
</evidence>
<sequence>MGKVVGLHGDIYDGDTSLLLPLAVMGNLATLGMIVCGLVFIPNILRGQKVSEFIVLTYLGMMPRCMIHAFYSLSLTIVEGGPHIWNAPVNFIGGVVAFFFVLLCIRKINYYNTKKMAEKLVVLAIFVVLISPLIIFTGSVPISIFLLILTIEILFVLVPLHLLKGMSHQKDLSEFYLPIPVSLLIISFIYMIYGYYFNWVYFVTHVIIVLAPIAMILFYCTMMFYTIPKDRQKQLSQPPYPLNIVNPDDSRPFSDSIAPKPINKPISLEKQEYKYPQYTPYPPPTQYPSHLRHPTPSAAGSVNQVNPHPYSSYSSLSNYPIDEQ</sequence>
<keyword evidence="2" id="KW-0472">Membrane</keyword>
<evidence type="ECO:0008006" key="5">
    <source>
        <dbReference type="Google" id="ProtNLM"/>
    </source>
</evidence>
<accession>A0A8J4V6Y1</accession>
<proteinExistence type="predicted"/>
<feature type="transmembrane region" description="Helical" evidence="2">
    <location>
        <begin position="175"/>
        <end position="193"/>
    </location>
</feature>
<keyword evidence="2" id="KW-0812">Transmembrane</keyword>
<organism evidence="3 4">
    <name type="scientific">Polysphondylium violaceum</name>
    <dbReference type="NCBI Taxonomy" id="133409"/>
    <lineage>
        <taxon>Eukaryota</taxon>
        <taxon>Amoebozoa</taxon>
        <taxon>Evosea</taxon>
        <taxon>Eumycetozoa</taxon>
        <taxon>Dictyostelia</taxon>
        <taxon>Dictyosteliales</taxon>
        <taxon>Dictyosteliaceae</taxon>
        <taxon>Polysphondylium</taxon>
    </lineage>
</organism>
<feature type="transmembrane region" description="Helical" evidence="2">
    <location>
        <begin position="142"/>
        <end position="163"/>
    </location>
</feature>
<evidence type="ECO:0000256" key="2">
    <source>
        <dbReference type="SAM" id="Phobius"/>
    </source>
</evidence>
<comment type="caution">
    <text evidence="3">The sequence shown here is derived from an EMBL/GenBank/DDBJ whole genome shotgun (WGS) entry which is preliminary data.</text>
</comment>
<keyword evidence="4" id="KW-1185">Reference proteome</keyword>
<reference evidence="3" key="1">
    <citation type="submission" date="2020-01" db="EMBL/GenBank/DDBJ databases">
        <title>Development of genomics and gene disruption for Polysphondylium violaceum indicates a role for the polyketide synthase stlB in stalk morphogenesis.</title>
        <authorList>
            <person name="Narita B."/>
            <person name="Kawabe Y."/>
            <person name="Kin K."/>
            <person name="Saito T."/>
            <person name="Gibbs R."/>
            <person name="Kuspa A."/>
            <person name="Muzny D."/>
            <person name="Queller D."/>
            <person name="Richards S."/>
            <person name="Strassman J."/>
            <person name="Sucgang R."/>
            <person name="Worley K."/>
            <person name="Schaap P."/>
        </authorList>
    </citation>
    <scope>NUCLEOTIDE SEQUENCE</scope>
    <source>
        <strain evidence="3">QSvi11</strain>
    </source>
</reference>
<evidence type="ECO:0000256" key="1">
    <source>
        <dbReference type="SAM" id="MobiDB-lite"/>
    </source>
</evidence>